<keyword evidence="4" id="KW-0804">Transcription</keyword>
<sequence length="198" mass="23340">MHRTDDDILLLKQFKSGNERTFEHFFNKYYNHIVGFCVQFVYSENEAKNITQEAFVNLWLNKEKIDSLNGIKSFLYTYSKSKCLNAIRHQKVKEKYKNQALNNKEKQLNIEVLNAMKFDTMSLTELESLITQSVYELPDKTQEIFIKKRFENKKNKEIALELNISIKTVEAHITKALNILKTKLSDYLPSILIAFLLF</sequence>
<dbReference type="SUPFAM" id="SSF88659">
    <property type="entry name" value="Sigma3 and sigma4 domains of RNA polymerase sigma factors"/>
    <property type="match status" value="1"/>
</dbReference>
<dbReference type="RefSeq" id="WP_226695057.1">
    <property type="nucleotide sequence ID" value="NZ_JAJAPX010000002.1"/>
</dbReference>
<dbReference type="GO" id="GO:0006352">
    <property type="term" value="P:DNA-templated transcription initiation"/>
    <property type="evidence" value="ECO:0007669"/>
    <property type="project" value="InterPro"/>
</dbReference>
<evidence type="ECO:0000313" key="8">
    <source>
        <dbReference type="Proteomes" id="UP001139286"/>
    </source>
</evidence>
<dbReference type="PANTHER" id="PTHR43133">
    <property type="entry name" value="RNA POLYMERASE ECF-TYPE SIGMA FACTO"/>
    <property type="match status" value="1"/>
</dbReference>
<dbReference type="InterPro" id="IPR039425">
    <property type="entry name" value="RNA_pol_sigma-70-like"/>
</dbReference>
<dbReference type="NCBIfam" id="TIGR02937">
    <property type="entry name" value="sigma70-ECF"/>
    <property type="match status" value="1"/>
</dbReference>
<dbReference type="InterPro" id="IPR013249">
    <property type="entry name" value="RNA_pol_sigma70_r4_t2"/>
</dbReference>
<dbReference type="Proteomes" id="UP001139286">
    <property type="component" value="Unassembled WGS sequence"/>
</dbReference>
<keyword evidence="8" id="KW-1185">Reference proteome</keyword>
<dbReference type="PANTHER" id="PTHR43133:SF46">
    <property type="entry name" value="RNA POLYMERASE SIGMA-70 FACTOR ECF SUBFAMILY"/>
    <property type="match status" value="1"/>
</dbReference>
<evidence type="ECO:0000259" key="5">
    <source>
        <dbReference type="Pfam" id="PF04542"/>
    </source>
</evidence>
<reference evidence="7" key="1">
    <citation type="submission" date="2021-10" db="EMBL/GenBank/DDBJ databases">
        <title>Tamlana sargassums sp. nov., and Tamlana laminarinivorans sp. nov., two new bacteria isolated from the brown alga.</title>
        <authorList>
            <person name="Li J."/>
        </authorList>
    </citation>
    <scope>NUCLEOTIDE SEQUENCE</scope>
    <source>
        <strain evidence="7">62-3</strain>
    </source>
</reference>
<dbReference type="SUPFAM" id="SSF88946">
    <property type="entry name" value="Sigma2 domain of RNA polymerase sigma factors"/>
    <property type="match status" value="1"/>
</dbReference>
<dbReference type="GO" id="GO:0016987">
    <property type="term" value="F:sigma factor activity"/>
    <property type="evidence" value="ECO:0007669"/>
    <property type="project" value="UniProtKB-KW"/>
</dbReference>
<accession>A0A9X1I6D9</accession>
<dbReference type="InterPro" id="IPR013324">
    <property type="entry name" value="RNA_pol_sigma_r3/r4-like"/>
</dbReference>
<evidence type="ECO:0000256" key="3">
    <source>
        <dbReference type="ARBA" id="ARBA00023082"/>
    </source>
</evidence>
<dbReference type="InterPro" id="IPR036388">
    <property type="entry name" value="WH-like_DNA-bd_sf"/>
</dbReference>
<dbReference type="InterPro" id="IPR007627">
    <property type="entry name" value="RNA_pol_sigma70_r2"/>
</dbReference>
<dbReference type="InterPro" id="IPR014284">
    <property type="entry name" value="RNA_pol_sigma-70_dom"/>
</dbReference>
<name>A0A9X1I6D9_9FLAO</name>
<dbReference type="NCBIfam" id="TIGR02985">
    <property type="entry name" value="Sig70_bacteroi1"/>
    <property type="match status" value="1"/>
</dbReference>
<comment type="similarity">
    <text evidence="1">Belongs to the sigma-70 factor family. ECF subfamily.</text>
</comment>
<dbReference type="InterPro" id="IPR014327">
    <property type="entry name" value="RNA_pol_sigma70_bacteroid"/>
</dbReference>
<evidence type="ECO:0000256" key="4">
    <source>
        <dbReference type="ARBA" id="ARBA00023163"/>
    </source>
</evidence>
<dbReference type="AlphaFoldDB" id="A0A9X1I6D9"/>
<dbReference type="Gene3D" id="1.10.10.10">
    <property type="entry name" value="Winged helix-like DNA-binding domain superfamily/Winged helix DNA-binding domain"/>
    <property type="match status" value="1"/>
</dbReference>
<protein>
    <submittedName>
        <fullName evidence="7">RNA polymerase sigma-70 factor</fullName>
    </submittedName>
</protein>
<keyword evidence="3" id="KW-0731">Sigma factor</keyword>
<evidence type="ECO:0000259" key="6">
    <source>
        <dbReference type="Pfam" id="PF08281"/>
    </source>
</evidence>
<gene>
    <name evidence="7" type="ORF">LG651_05000</name>
</gene>
<dbReference type="Gene3D" id="1.10.1740.10">
    <property type="match status" value="1"/>
</dbReference>
<evidence type="ECO:0000256" key="2">
    <source>
        <dbReference type="ARBA" id="ARBA00023015"/>
    </source>
</evidence>
<proteinExistence type="inferred from homology"/>
<comment type="caution">
    <text evidence="7">The sequence shown here is derived from an EMBL/GenBank/DDBJ whole genome shotgun (WGS) entry which is preliminary data.</text>
</comment>
<dbReference type="EMBL" id="JAJAPX010000002">
    <property type="protein sequence ID" value="MCB4807599.1"/>
    <property type="molecule type" value="Genomic_DNA"/>
</dbReference>
<dbReference type="Pfam" id="PF08281">
    <property type="entry name" value="Sigma70_r4_2"/>
    <property type="match status" value="1"/>
</dbReference>
<evidence type="ECO:0000256" key="1">
    <source>
        <dbReference type="ARBA" id="ARBA00010641"/>
    </source>
</evidence>
<dbReference type="InterPro" id="IPR013325">
    <property type="entry name" value="RNA_pol_sigma_r2"/>
</dbReference>
<feature type="domain" description="RNA polymerase sigma-70 region 2" evidence="5">
    <location>
        <begin position="26"/>
        <end position="91"/>
    </location>
</feature>
<keyword evidence="2" id="KW-0805">Transcription regulation</keyword>
<organism evidence="7 8">
    <name type="scientific">Neotamlana sargassicola</name>
    <dbReference type="NCBI Taxonomy" id="2883125"/>
    <lineage>
        <taxon>Bacteria</taxon>
        <taxon>Pseudomonadati</taxon>
        <taxon>Bacteroidota</taxon>
        <taxon>Flavobacteriia</taxon>
        <taxon>Flavobacteriales</taxon>
        <taxon>Flavobacteriaceae</taxon>
        <taxon>Neotamlana</taxon>
    </lineage>
</organism>
<dbReference type="GO" id="GO:0003677">
    <property type="term" value="F:DNA binding"/>
    <property type="evidence" value="ECO:0007669"/>
    <property type="project" value="InterPro"/>
</dbReference>
<evidence type="ECO:0000313" key="7">
    <source>
        <dbReference type="EMBL" id="MCB4807599.1"/>
    </source>
</evidence>
<feature type="domain" description="RNA polymerase sigma factor 70 region 4 type 2" evidence="6">
    <location>
        <begin position="136"/>
        <end position="177"/>
    </location>
</feature>
<dbReference type="Pfam" id="PF04542">
    <property type="entry name" value="Sigma70_r2"/>
    <property type="match status" value="1"/>
</dbReference>